<feature type="region of interest" description="Disordered" evidence="1">
    <location>
        <begin position="63"/>
        <end position="136"/>
    </location>
</feature>
<comment type="caution">
    <text evidence="3">The sequence shown here is derived from an EMBL/GenBank/DDBJ whole genome shotgun (WGS) entry which is preliminary data.</text>
</comment>
<name>A0A9W7CGM6_9STRA</name>
<feature type="compositionally biased region" description="Basic and acidic residues" evidence="1">
    <location>
        <begin position="716"/>
        <end position="726"/>
    </location>
</feature>
<dbReference type="Proteomes" id="UP001165122">
    <property type="component" value="Unassembled WGS sequence"/>
</dbReference>
<feature type="chain" id="PRO_5040892492" evidence="2">
    <location>
        <begin position="26"/>
        <end position="794"/>
    </location>
</feature>
<evidence type="ECO:0000256" key="2">
    <source>
        <dbReference type="SAM" id="SignalP"/>
    </source>
</evidence>
<keyword evidence="4" id="KW-1185">Reference proteome</keyword>
<accession>A0A9W7CGM6</accession>
<feature type="compositionally biased region" description="Low complexity" evidence="1">
    <location>
        <begin position="127"/>
        <end position="136"/>
    </location>
</feature>
<feature type="signal peptide" evidence="2">
    <location>
        <begin position="1"/>
        <end position="25"/>
    </location>
</feature>
<feature type="compositionally biased region" description="Low complexity" evidence="1">
    <location>
        <begin position="603"/>
        <end position="613"/>
    </location>
</feature>
<feature type="compositionally biased region" description="Basic and acidic residues" evidence="1">
    <location>
        <begin position="737"/>
        <end position="746"/>
    </location>
</feature>
<dbReference type="EMBL" id="BRXW01000085">
    <property type="protein sequence ID" value="GMI05340.1"/>
    <property type="molecule type" value="Genomic_DNA"/>
</dbReference>
<dbReference type="OrthoDB" id="193473at2759"/>
<feature type="compositionally biased region" description="Low complexity" evidence="1">
    <location>
        <begin position="71"/>
        <end position="104"/>
    </location>
</feature>
<sequence>MPPPPPLLLFLFFLSLLLLITLYNAETFLSHLGYVHVDNLEAIYESQNADKWIDSEFDSIAKKTEVPSPSPKSSNPPTSTSPQPDDEPQPSSSSNTNDNDNNDTSPKRLYNFYDSHPNRPTPPFSTSPNSDLPPSSFPSLSWQSDVVYLNHYIQQNIELIDRTLKGFGSEYSDPSLFKFSKLQPSIFKSLKHESLNSPITTTSKSFNKLSKRILHSLITGDDFRISLMGHSSAAGHGNNFRQQSQNQACSILKPLFSLLNVNIECFNLSMGSFGTLQNSLAGEGIYGESDVVMWDSMMTEDYPCLNFKDRAGPDKFKQGLVDLFWSSFPKSHLILFQEGCHKRWNLCEGLGNLPNDSTVFNVKLTDLKKTESIKHGTELPKVVGFANCEDDINLKEECKRVKCEGVCWVPRSDNIKPNCPQNKEPIGCVSWHPGWRYHKYRGRTLAYYILMALRNGLEMWQEQTSQGVIPLDGEYWHLSTIYEEFEGERKNSYCEIVVWSVYDYPDKKLQNDKGSQRICKLKRYGITEYTPNRGERIVDRLVNARMPEMKEELYEGADEFIMDSDVVEVGDVDVVSLASGYDGIGRGGVGVGGKVKKPETPSRRQTSSTSSNSDLPTLESLGWTYYRDRVGPCDGSTTSTCNRDTDYNCILYGIHDGQGGLIAKNPTQALEIDLGKVVGGFVSIGAGSIPGDHVLLGEIVEKSSNSVVSARKMKYHHDSDKEKDSVNDLPLSEENEDRNLRGRELQRPNPDMRYPQFRVWNDPDAKAEEYILRFKVLQTTSEFRLNHVYWTIEE</sequence>
<feature type="region of interest" description="Disordered" evidence="1">
    <location>
        <begin position="590"/>
        <end position="616"/>
    </location>
</feature>
<organism evidence="3 4">
    <name type="scientific">Triparma laevis f. longispina</name>
    <dbReference type="NCBI Taxonomy" id="1714387"/>
    <lineage>
        <taxon>Eukaryota</taxon>
        <taxon>Sar</taxon>
        <taxon>Stramenopiles</taxon>
        <taxon>Ochrophyta</taxon>
        <taxon>Bolidophyceae</taxon>
        <taxon>Parmales</taxon>
        <taxon>Triparmaceae</taxon>
        <taxon>Triparma</taxon>
    </lineage>
</organism>
<gene>
    <name evidence="3" type="ORF">TrLO_g4112</name>
</gene>
<evidence type="ECO:0000313" key="4">
    <source>
        <dbReference type="Proteomes" id="UP001165122"/>
    </source>
</evidence>
<protein>
    <submittedName>
        <fullName evidence="3">Uncharacterized protein</fullName>
    </submittedName>
</protein>
<reference evidence="4" key="1">
    <citation type="journal article" date="2023" name="Commun. Biol.">
        <title>Genome analysis of Parmales, the sister group of diatoms, reveals the evolutionary specialization of diatoms from phago-mixotrophs to photoautotrophs.</title>
        <authorList>
            <person name="Ban H."/>
            <person name="Sato S."/>
            <person name="Yoshikawa S."/>
            <person name="Yamada K."/>
            <person name="Nakamura Y."/>
            <person name="Ichinomiya M."/>
            <person name="Sato N."/>
            <person name="Blanc-Mathieu R."/>
            <person name="Endo H."/>
            <person name="Kuwata A."/>
            <person name="Ogata H."/>
        </authorList>
    </citation>
    <scope>NUCLEOTIDE SEQUENCE [LARGE SCALE GENOMIC DNA]</scope>
    <source>
        <strain evidence="4">NIES 3700</strain>
    </source>
</reference>
<keyword evidence="2" id="KW-0732">Signal</keyword>
<dbReference type="AlphaFoldDB" id="A0A9W7CGM6"/>
<evidence type="ECO:0000256" key="1">
    <source>
        <dbReference type="SAM" id="MobiDB-lite"/>
    </source>
</evidence>
<feature type="region of interest" description="Disordered" evidence="1">
    <location>
        <begin position="711"/>
        <end position="751"/>
    </location>
</feature>
<evidence type="ECO:0000313" key="3">
    <source>
        <dbReference type="EMBL" id="GMI05340.1"/>
    </source>
</evidence>
<proteinExistence type="predicted"/>